<evidence type="ECO:0000259" key="9">
    <source>
        <dbReference type="Pfam" id="PF12627"/>
    </source>
</evidence>
<dbReference type="Gene3D" id="1.10.3090.10">
    <property type="entry name" value="cca-adding enzyme, domain 2"/>
    <property type="match status" value="1"/>
</dbReference>
<dbReference type="PANTHER" id="PTHR46173">
    <property type="entry name" value="CCA TRNA NUCLEOTIDYLTRANSFERASE 1, MITOCHONDRIAL"/>
    <property type="match status" value="1"/>
</dbReference>
<comment type="cofactor">
    <cofactor evidence="1">
        <name>Mg(2+)</name>
        <dbReference type="ChEBI" id="CHEBI:18420"/>
    </cofactor>
</comment>
<dbReference type="EC" id="2.7.7.72" evidence="10"/>
<keyword evidence="7" id="KW-0460">Magnesium</keyword>
<dbReference type="Pfam" id="PF01743">
    <property type="entry name" value="PolyA_pol"/>
    <property type="match status" value="1"/>
</dbReference>
<keyword evidence="2 10" id="KW-0808">Transferase</keyword>
<organism evidence="10">
    <name type="scientific">uncultured marine group II/III euryarchaeote KM3_193_D07</name>
    <dbReference type="NCBI Taxonomy" id="1457967"/>
    <lineage>
        <taxon>Archaea</taxon>
        <taxon>Methanobacteriati</taxon>
        <taxon>Methanobacteriota</taxon>
        <taxon>environmental samples</taxon>
    </lineage>
</organism>
<feature type="domain" description="tRNA nucleotidyltransferase/poly(A) polymerase RNA and SrmB- binding" evidence="9">
    <location>
        <begin position="188"/>
        <end position="245"/>
    </location>
</feature>
<dbReference type="SUPFAM" id="SSF81891">
    <property type="entry name" value="Poly A polymerase C-terminal region-like"/>
    <property type="match status" value="1"/>
</dbReference>
<evidence type="ECO:0000259" key="8">
    <source>
        <dbReference type="Pfam" id="PF01743"/>
    </source>
</evidence>
<evidence type="ECO:0000256" key="6">
    <source>
        <dbReference type="ARBA" id="ARBA00022741"/>
    </source>
</evidence>
<keyword evidence="3" id="KW-0819">tRNA processing</keyword>
<dbReference type="GO" id="GO:0000049">
    <property type="term" value="F:tRNA binding"/>
    <property type="evidence" value="ECO:0007669"/>
    <property type="project" value="TreeGrafter"/>
</dbReference>
<dbReference type="PANTHER" id="PTHR46173:SF1">
    <property type="entry name" value="CCA TRNA NUCLEOTIDYLTRANSFERASE 1, MITOCHONDRIAL"/>
    <property type="match status" value="1"/>
</dbReference>
<accession>A0A075GW76</accession>
<dbReference type="Gene3D" id="3.30.460.10">
    <property type="entry name" value="Beta Polymerase, domain 2"/>
    <property type="match status" value="1"/>
</dbReference>
<protein>
    <submittedName>
        <fullName evidence="10">PolyA polymerase (Cca)</fullName>
        <ecNumber evidence="10">2.7.7.72</ecNumber>
    </submittedName>
</protein>
<keyword evidence="6" id="KW-0547">Nucleotide-binding</keyword>
<gene>
    <name evidence="10" type="primary">cca</name>
</gene>
<sequence length="419" mass="45544">MEAVDDGIGEADRLVLEGLRSAGKAWIVGGWVREALSGRQKTDIDIATTLLPSEVEELFPRSLMVGAKYGTVMVRLDESISDNMWEVTTLRSEGSYGDGRRPDQVEFGHSIEDDLARRDFTINAIAIDSDGDLIDPFGGISDLKEGILRAVGYPIGDPAVAEERLGEDGLRIMRAYRFLDSADGLRSMEQSLRTAVRGNLEMLDVISRERIGVEMMRILGGRVPGDVVSQMLEDGVMGQIMPEIACTAVPSFCEDPLVNLALLCSEDGSEGGKLADGLRNALVLPKQQLRLVAFLHDARGASLTTEVGGLRRFRAALPAEWRSAFTAYSLGLGRDTEEFSSALETLSPLIAGNAPLVNGTALVEATGLEPGPRMGRLKGLLHRIQVERDLSTSGEVLSVLDELDWRDSDYESWPALGWP</sequence>
<dbReference type="GO" id="GO:0046872">
    <property type="term" value="F:metal ion binding"/>
    <property type="evidence" value="ECO:0007669"/>
    <property type="project" value="UniProtKB-KW"/>
</dbReference>
<dbReference type="Pfam" id="PF12627">
    <property type="entry name" value="PolyA_pol_RNAbd"/>
    <property type="match status" value="1"/>
</dbReference>
<dbReference type="SUPFAM" id="SSF81301">
    <property type="entry name" value="Nucleotidyltransferase"/>
    <property type="match status" value="1"/>
</dbReference>
<keyword evidence="4 10" id="KW-0548">Nucleotidyltransferase</keyword>
<dbReference type="InterPro" id="IPR050264">
    <property type="entry name" value="Bact_CCA-adding_enz_type3_sf"/>
</dbReference>
<name>A0A075GW76_9EURY</name>
<dbReference type="GO" id="GO:0004810">
    <property type="term" value="F:CCA tRNA nucleotidyltransferase activity"/>
    <property type="evidence" value="ECO:0007669"/>
    <property type="project" value="UniProtKB-EC"/>
</dbReference>
<dbReference type="InterPro" id="IPR032828">
    <property type="entry name" value="PolyA_RNA-bd"/>
</dbReference>
<dbReference type="AlphaFoldDB" id="A0A075GW76"/>
<keyword evidence="5" id="KW-0479">Metal-binding</keyword>
<dbReference type="InterPro" id="IPR043519">
    <property type="entry name" value="NT_sf"/>
</dbReference>
<proteinExistence type="predicted"/>
<evidence type="ECO:0000256" key="5">
    <source>
        <dbReference type="ARBA" id="ARBA00022723"/>
    </source>
</evidence>
<dbReference type="EMBL" id="KF900774">
    <property type="protein sequence ID" value="AIF06537.1"/>
    <property type="molecule type" value="Genomic_DNA"/>
</dbReference>
<evidence type="ECO:0000256" key="7">
    <source>
        <dbReference type="ARBA" id="ARBA00022842"/>
    </source>
</evidence>
<dbReference type="GO" id="GO:0008033">
    <property type="term" value="P:tRNA processing"/>
    <property type="evidence" value="ECO:0007669"/>
    <property type="project" value="UniProtKB-KW"/>
</dbReference>
<evidence type="ECO:0000256" key="4">
    <source>
        <dbReference type="ARBA" id="ARBA00022695"/>
    </source>
</evidence>
<evidence type="ECO:0000313" key="10">
    <source>
        <dbReference type="EMBL" id="AIF06537.1"/>
    </source>
</evidence>
<evidence type="ECO:0000256" key="3">
    <source>
        <dbReference type="ARBA" id="ARBA00022694"/>
    </source>
</evidence>
<evidence type="ECO:0000256" key="2">
    <source>
        <dbReference type="ARBA" id="ARBA00022679"/>
    </source>
</evidence>
<dbReference type="CDD" id="cd05398">
    <property type="entry name" value="NT_ClassII-CCAase"/>
    <property type="match status" value="1"/>
</dbReference>
<dbReference type="GO" id="GO:0000166">
    <property type="term" value="F:nucleotide binding"/>
    <property type="evidence" value="ECO:0007669"/>
    <property type="project" value="UniProtKB-KW"/>
</dbReference>
<feature type="domain" description="Poly A polymerase head" evidence="8">
    <location>
        <begin position="25"/>
        <end position="149"/>
    </location>
</feature>
<reference evidence="10" key="1">
    <citation type="journal article" date="2014" name="Genome Biol. Evol.">
        <title>Pangenome evidence for extensive interdomain horizontal transfer affecting lineage core and shell genes in uncultured planktonic thaumarchaeota and euryarchaeota.</title>
        <authorList>
            <person name="Deschamps P."/>
            <person name="Zivanovic Y."/>
            <person name="Moreira D."/>
            <person name="Rodriguez-Valera F."/>
            <person name="Lopez-Garcia P."/>
        </authorList>
    </citation>
    <scope>NUCLEOTIDE SEQUENCE</scope>
</reference>
<evidence type="ECO:0000256" key="1">
    <source>
        <dbReference type="ARBA" id="ARBA00001946"/>
    </source>
</evidence>
<dbReference type="InterPro" id="IPR002646">
    <property type="entry name" value="PolA_pol_head_dom"/>
</dbReference>